<evidence type="ECO:0000256" key="6">
    <source>
        <dbReference type="ARBA" id="ARBA00023136"/>
    </source>
</evidence>
<dbReference type="InterPro" id="IPR023090">
    <property type="entry name" value="UPF0702_alpha/beta_dom_sf"/>
</dbReference>
<keyword evidence="10" id="KW-1185">Reference proteome</keyword>
<dbReference type="InterPro" id="IPR007353">
    <property type="entry name" value="DUF421"/>
</dbReference>
<comment type="subcellular location">
    <subcellularLocation>
        <location evidence="1">Cell membrane</location>
        <topology evidence="1">Multi-pass membrane protein</topology>
    </subcellularLocation>
</comment>
<dbReference type="PANTHER" id="PTHR34582:SF6">
    <property type="entry name" value="UPF0702 TRANSMEMBRANE PROTEIN YCAP"/>
    <property type="match status" value="1"/>
</dbReference>
<evidence type="ECO:0000256" key="7">
    <source>
        <dbReference type="SAM" id="Phobius"/>
    </source>
</evidence>
<evidence type="ECO:0000256" key="4">
    <source>
        <dbReference type="ARBA" id="ARBA00022692"/>
    </source>
</evidence>
<evidence type="ECO:0000313" key="9">
    <source>
        <dbReference type="EMBL" id="MEE2567684.1"/>
    </source>
</evidence>
<organism evidence="9 10">
    <name type="scientific">Hyphobacterium marinum</name>
    <dbReference type="NCBI Taxonomy" id="3116574"/>
    <lineage>
        <taxon>Bacteria</taxon>
        <taxon>Pseudomonadati</taxon>
        <taxon>Pseudomonadota</taxon>
        <taxon>Alphaproteobacteria</taxon>
        <taxon>Maricaulales</taxon>
        <taxon>Maricaulaceae</taxon>
        <taxon>Hyphobacterium</taxon>
    </lineage>
</organism>
<dbReference type="PANTHER" id="PTHR34582">
    <property type="entry name" value="UPF0702 TRANSMEMBRANE PROTEIN YCAP"/>
    <property type="match status" value="1"/>
</dbReference>
<evidence type="ECO:0000256" key="5">
    <source>
        <dbReference type="ARBA" id="ARBA00022989"/>
    </source>
</evidence>
<feature type="transmembrane region" description="Helical" evidence="7">
    <location>
        <begin position="75"/>
        <end position="95"/>
    </location>
</feature>
<dbReference type="EMBL" id="JAZDRO010000008">
    <property type="protein sequence ID" value="MEE2567684.1"/>
    <property type="molecule type" value="Genomic_DNA"/>
</dbReference>
<comment type="similarity">
    <text evidence="2">Belongs to the UPF0702 family.</text>
</comment>
<reference evidence="9 10" key="1">
    <citation type="submission" date="2024-01" db="EMBL/GenBank/DDBJ databases">
        <title>Hyphobacterium bacterium isolated from marine sediment.</title>
        <authorList>
            <person name="Zhao S."/>
        </authorList>
    </citation>
    <scope>NUCLEOTIDE SEQUENCE [LARGE SCALE GENOMIC DNA]</scope>
    <source>
        <strain evidence="9 10">Y60-23</strain>
    </source>
</reference>
<keyword evidence="5 7" id="KW-1133">Transmembrane helix</keyword>
<accession>A0ABU7M1J7</accession>
<evidence type="ECO:0000259" key="8">
    <source>
        <dbReference type="Pfam" id="PF04239"/>
    </source>
</evidence>
<name>A0ABU7M1J7_9PROT</name>
<dbReference type="Proteomes" id="UP001310692">
    <property type="component" value="Unassembled WGS sequence"/>
</dbReference>
<dbReference type="Pfam" id="PF04239">
    <property type="entry name" value="DUF421"/>
    <property type="match status" value="1"/>
</dbReference>
<sequence length="175" mass="19133">MPHPIFFDGIFDLGRAALSVLLMYGAMIALVRLTGKRSVAQFNNFDWVVIVAMGSLMASATLLDDVTLGETLLAMGLLFSLQWGLTRLVFAIPAVSRTVKAKPRLLVKDGQFLPDAMRRERVTEAEIRAAVRQSGHAALEEIKWVVLETDAELSVISRDTAERSGRSAMVDIAGC</sequence>
<feature type="domain" description="YetF C-terminal" evidence="8">
    <location>
        <begin position="94"/>
        <end position="161"/>
    </location>
</feature>
<feature type="transmembrane region" description="Helical" evidence="7">
    <location>
        <begin position="45"/>
        <end position="63"/>
    </location>
</feature>
<evidence type="ECO:0000256" key="1">
    <source>
        <dbReference type="ARBA" id="ARBA00004651"/>
    </source>
</evidence>
<keyword evidence="4 7" id="KW-0812">Transmembrane</keyword>
<keyword evidence="6 7" id="KW-0472">Membrane</keyword>
<evidence type="ECO:0000313" key="10">
    <source>
        <dbReference type="Proteomes" id="UP001310692"/>
    </source>
</evidence>
<gene>
    <name evidence="9" type="ORF">V0U35_13450</name>
</gene>
<evidence type="ECO:0000256" key="3">
    <source>
        <dbReference type="ARBA" id="ARBA00022475"/>
    </source>
</evidence>
<dbReference type="Gene3D" id="3.30.240.20">
    <property type="entry name" value="bsu07140 like domains"/>
    <property type="match status" value="1"/>
</dbReference>
<keyword evidence="3" id="KW-1003">Cell membrane</keyword>
<dbReference type="RefSeq" id="WP_330197261.1">
    <property type="nucleotide sequence ID" value="NZ_JAZDRO010000008.1"/>
</dbReference>
<protein>
    <submittedName>
        <fullName evidence="9">YetF domain-containing protein</fullName>
    </submittedName>
</protein>
<evidence type="ECO:0000256" key="2">
    <source>
        <dbReference type="ARBA" id="ARBA00006448"/>
    </source>
</evidence>
<proteinExistence type="inferred from homology"/>
<feature type="transmembrane region" description="Helical" evidence="7">
    <location>
        <begin position="16"/>
        <end position="33"/>
    </location>
</feature>
<comment type="caution">
    <text evidence="9">The sequence shown here is derived from an EMBL/GenBank/DDBJ whole genome shotgun (WGS) entry which is preliminary data.</text>
</comment>